<dbReference type="Pfam" id="PF01352">
    <property type="entry name" value="KRAB"/>
    <property type="match status" value="1"/>
</dbReference>
<dbReference type="Gene3D" id="6.10.140.140">
    <property type="match status" value="1"/>
</dbReference>
<dbReference type="Proteomes" id="UP001314169">
    <property type="component" value="Chromosome 5"/>
</dbReference>
<dbReference type="PANTHER" id="PTHR23232:SF158">
    <property type="entry name" value="KRAB DOMAIN-CONTAINING PROTEIN 5"/>
    <property type="match status" value="1"/>
</dbReference>
<protein>
    <recommendedName>
        <fullName evidence="1">KRAB domain-containing protein</fullName>
    </recommendedName>
</protein>
<dbReference type="EMBL" id="OY882862">
    <property type="protein sequence ID" value="CAK6445469.1"/>
    <property type="molecule type" value="Genomic_DNA"/>
</dbReference>
<reference evidence="2" key="1">
    <citation type="submission" date="2023-12" db="EMBL/GenBank/DDBJ databases">
        <authorList>
            <person name="Brown T."/>
        </authorList>
    </citation>
    <scope>NUCLEOTIDE SEQUENCE</scope>
</reference>
<dbReference type="InterPro" id="IPR001909">
    <property type="entry name" value="KRAB"/>
</dbReference>
<keyword evidence="3" id="KW-1185">Reference proteome</keyword>
<evidence type="ECO:0000313" key="2">
    <source>
        <dbReference type="EMBL" id="CAK6445469.1"/>
    </source>
</evidence>
<feature type="domain" description="KRAB" evidence="1">
    <location>
        <begin position="5"/>
        <end position="65"/>
    </location>
</feature>
<dbReference type="PROSITE" id="PS50805">
    <property type="entry name" value="KRAB"/>
    <property type="match status" value="1"/>
</dbReference>
<evidence type="ECO:0000313" key="3">
    <source>
        <dbReference type="Proteomes" id="UP001314169"/>
    </source>
</evidence>
<accession>A0ABP0A5A9</accession>
<dbReference type="PANTHER" id="PTHR23232">
    <property type="entry name" value="KRAB DOMAIN C2H2 ZINC FINGER"/>
    <property type="match status" value="1"/>
</dbReference>
<sequence length="65" mass="7825">MIDLVAFEDVAVNFSLEEWALLEPSQKILYRDVMLETFRNLVSTGKKWEDVDMEDQYKNQQRNQR</sequence>
<dbReference type="InterPro" id="IPR050169">
    <property type="entry name" value="Krueppel_C2H2_ZnF"/>
</dbReference>
<evidence type="ECO:0000259" key="1">
    <source>
        <dbReference type="PROSITE" id="PS50805"/>
    </source>
</evidence>
<organism evidence="2 3">
    <name type="scientific">Pipistrellus nathusii</name>
    <name type="common">Nathusius' pipistrelle</name>
    <dbReference type="NCBI Taxonomy" id="59473"/>
    <lineage>
        <taxon>Eukaryota</taxon>
        <taxon>Metazoa</taxon>
        <taxon>Chordata</taxon>
        <taxon>Craniata</taxon>
        <taxon>Vertebrata</taxon>
        <taxon>Euteleostomi</taxon>
        <taxon>Mammalia</taxon>
        <taxon>Eutheria</taxon>
        <taxon>Laurasiatheria</taxon>
        <taxon>Chiroptera</taxon>
        <taxon>Yangochiroptera</taxon>
        <taxon>Vespertilionidae</taxon>
        <taxon>Pipistrellus</taxon>
    </lineage>
</organism>
<gene>
    <name evidence="2" type="ORF">MPIPNATIZW_LOCUS13775</name>
</gene>
<dbReference type="InterPro" id="IPR036051">
    <property type="entry name" value="KRAB_dom_sf"/>
</dbReference>
<proteinExistence type="predicted"/>
<dbReference type="SUPFAM" id="SSF109640">
    <property type="entry name" value="KRAB domain (Kruppel-associated box)"/>
    <property type="match status" value="1"/>
</dbReference>
<name>A0ABP0A5A9_PIPNA</name>
<dbReference type="CDD" id="cd07765">
    <property type="entry name" value="KRAB_A-box"/>
    <property type="match status" value="1"/>
</dbReference>
<dbReference type="SMART" id="SM00349">
    <property type="entry name" value="KRAB"/>
    <property type="match status" value="1"/>
</dbReference>